<name>A0ABT9PB47_9ACTN</name>
<comment type="caution">
    <text evidence="1">The sequence shown here is derived from an EMBL/GenBank/DDBJ whole genome shotgun (WGS) entry which is preliminary data.</text>
</comment>
<dbReference type="EMBL" id="JAUSQZ010000001">
    <property type="protein sequence ID" value="MDP9829410.1"/>
    <property type="molecule type" value="Genomic_DNA"/>
</dbReference>
<sequence>MDYADISLSYFEVDCDGSACGSGNVGEHLHPAQFGAPPIARVIFRKGERVRYEGARWSAA</sequence>
<evidence type="ECO:0000313" key="2">
    <source>
        <dbReference type="Proteomes" id="UP001235712"/>
    </source>
</evidence>
<proteinExistence type="predicted"/>
<evidence type="ECO:0000313" key="1">
    <source>
        <dbReference type="EMBL" id="MDP9829410.1"/>
    </source>
</evidence>
<keyword evidence="2" id="KW-1185">Reference proteome</keyword>
<gene>
    <name evidence="1" type="ORF">J2S57_005159</name>
</gene>
<accession>A0ABT9PB47</accession>
<reference evidence="1 2" key="1">
    <citation type="submission" date="2023-07" db="EMBL/GenBank/DDBJ databases">
        <title>Sequencing the genomes of 1000 actinobacteria strains.</title>
        <authorList>
            <person name="Klenk H.-P."/>
        </authorList>
    </citation>
    <scope>NUCLEOTIDE SEQUENCE [LARGE SCALE GENOMIC DNA]</scope>
    <source>
        <strain evidence="1 2">DSM 44388</strain>
    </source>
</reference>
<dbReference type="Proteomes" id="UP001235712">
    <property type="component" value="Unassembled WGS sequence"/>
</dbReference>
<protein>
    <submittedName>
        <fullName evidence="1">Uncharacterized protein</fullName>
    </submittedName>
</protein>
<organism evidence="1 2">
    <name type="scientific">Kineosporia succinea</name>
    <dbReference type="NCBI Taxonomy" id="84632"/>
    <lineage>
        <taxon>Bacteria</taxon>
        <taxon>Bacillati</taxon>
        <taxon>Actinomycetota</taxon>
        <taxon>Actinomycetes</taxon>
        <taxon>Kineosporiales</taxon>
        <taxon>Kineosporiaceae</taxon>
        <taxon>Kineosporia</taxon>
    </lineage>
</organism>